<evidence type="ECO:0000313" key="2">
    <source>
        <dbReference type="EMBL" id="GAA4918480.1"/>
    </source>
</evidence>
<dbReference type="InterPro" id="IPR007433">
    <property type="entry name" value="DUF481"/>
</dbReference>
<organism evidence="2 3">
    <name type="scientific">Mucilaginibacter defluvii</name>
    <dbReference type="NCBI Taxonomy" id="1196019"/>
    <lineage>
        <taxon>Bacteria</taxon>
        <taxon>Pseudomonadati</taxon>
        <taxon>Bacteroidota</taxon>
        <taxon>Sphingobacteriia</taxon>
        <taxon>Sphingobacteriales</taxon>
        <taxon>Sphingobacteriaceae</taxon>
        <taxon>Mucilaginibacter</taxon>
    </lineage>
</organism>
<dbReference type="Pfam" id="PF04338">
    <property type="entry name" value="DUF481"/>
    <property type="match status" value="1"/>
</dbReference>
<evidence type="ECO:0000256" key="1">
    <source>
        <dbReference type="SAM" id="SignalP"/>
    </source>
</evidence>
<gene>
    <name evidence="2" type="ORF">GCM10023313_22660</name>
</gene>
<feature type="signal peptide" evidence="1">
    <location>
        <begin position="1"/>
        <end position="23"/>
    </location>
</feature>
<name>A0ABP9FUY7_9SPHI</name>
<dbReference type="Proteomes" id="UP001501436">
    <property type="component" value="Unassembled WGS sequence"/>
</dbReference>
<evidence type="ECO:0000313" key="3">
    <source>
        <dbReference type="Proteomes" id="UP001501436"/>
    </source>
</evidence>
<evidence type="ECO:0008006" key="4">
    <source>
        <dbReference type="Google" id="ProtNLM"/>
    </source>
</evidence>
<dbReference type="RefSeq" id="WP_345331314.1">
    <property type="nucleotide sequence ID" value="NZ_BAABJI010000002.1"/>
</dbReference>
<proteinExistence type="predicted"/>
<protein>
    <recommendedName>
        <fullName evidence="4">DUF481 domain-containing protein</fullName>
    </recommendedName>
</protein>
<keyword evidence="3" id="KW-1185">Reference proteome</keyword>
<sequence>MRIKTIALHLALLPMFFTGKTFAQFTDSTHYRVNYTSSGSINKTGDGTAYLLNNSAGIGIKKKNISLNFNNTWIYGRQRDALTNNDFSTALDFNLYKTFPHFFFWGLANYNTSYSLKINNQLLAGLGAAYNIVDKPNAWLNISNGILYDKSDLMLNDTAREDYHTYRNSLRIAFKFTINKLIVLESSSFLQNSLNKGDDYIIRSNNSLSFKMSKWLALTAALGYNRQNRTKSENLLFTYGLTLEKYFK</sequence>
<accession>A0ABP9FUY7</accession>
<keyword evidence="1" id="KW-0732">Signal</keyword>
<reference evidence="3" key="1">
    <citation type="journal article" date="2019" name="Int. J. Syst. Evol. Microbiol.">
        <title>The Global Catalogue of Microorganisms (GCM) 10K type strain sequencing project: providing services to taxonomists for standard genome sequencing and annotation.</title>
        <authorList>
            <consortium name="The Broad Institute Genomics Platform"/>
            <consortium name="The Broad Institute Genome Sequencing Center for Infectious Disease"/>
            <person name="Wu L."/>
            <person name="Ma J."/>
        </authorList>
    </citation>
    <scope>NUCLEOTIDE SEQUENCE [LARGE SCALE GENOMIC DNA]</scope>
    <source>
        <strain evidence="3">JCM 18283</strain>
    </source>
</reference>
<dbReference type="EMBL" id="BAABJI010000002">
    <property type="protein sequence ID" value="GAA4918480.1"/>
    <property type="molecule type" value="Genomic_DNA"/>
</dbReference>
<feature type="chain" id="PRO_5045510412" description="DUF481 domain-containing protein" evidence="1">
    <location>
        <begin position="24"/>
        <end position="248"/>
    </location>
</feature>
<comment type="caution">
    <text evidence="2">The sequence shown here is derived from an EMBL/GenBank/DDBJ whole genome shotgun (WGS) entry which is preliminary data.</text>
</comment>